<proteinExistence type="predicted"/>
<evidence type="ECO:0000256" key="3">
    <source>
        <dbReference type="ARBA" id="ARBA00022741"/>
    </source>
</evidence>
<evidence type="ECO:0000256" key="1">
    <source>
        <dbReference type="ARBA" id="ARBA00004651"/>
    </source>
</evidence>
<feature type="domain" description="ABC transporter" evidence="8">
    <location>
        <begin position="329"/>
        <end position="565"/>
    </location>
</feature>
<accession>A0A1N7ELA0</accession>
<keyword evidence="3" id="KW-0547">Nucleotide-binding</keyword>
<evidence type="ECO:0000256" key="2">
    <source>
        <dbReference type="ARBA" id="ARBA00022692"/>
    </source>
</evidence>
<dbReference type="PROSITE" id="PS00211">
    <property type="entry name" value="ABC_TRANSPORTER_1"/>
    <property type="match status" value="1"/>
</dbReference>
<dbReference type="Gene3D" id="1.20.1560.10">
    <property type="entry name" value="ABC transporter type 1, transmembrane domain"/>
    <property type="match status" value="1"/>
</dbReference>
<gene>
    <name evidence="10" type="ORF">SAMN05421666_0336</name>
</gene>
<dbReference type="Proteomes" id="UP000186019">
    <property type="component" value="Unassembled WGS sequence"/>
</dbReference>
<dbReference type="Gene3D" id="3.40.50.300">
    <property type="entry name" value="P-loop containing nucleotide triphosphate hydrolases"/>
    <property type="match status" value="1"/>
</dbReference>
<keyword evidence="11" id="KW-1185">Reference proteome</keyword>
<dbReference type="Pfam" id="PF00664">
    <property type="entry name" value="ABC_membrane"/>
    <property type="match status" value="1"/>
</dbReference>
<dbReference type="InterPro" id="IPR039421">
    <property type="entry name" value="Type_1_exporter"/>
</dbReference>
<evidence type="ECO:0000313" key="11">
    <source>
        <dbReference type="Proteomes" id="UP000186019"/>
    </source>
</evidence>
<dbReference type="SMART" id="SM00382">
    <property type="entry name" value="AAA"/>
    <property type="match status" value="1"/>
</dbReference>
<dbReference type="PROSITE" id="PS50929">
    <property type="entry name" value="ABC_TM1F"/>
    <property type="match status" value="1"/>
</dbReference>
<feature type="transmembrane region" description="Helical" evidence="7">
    <location>
        <begin position="131"/>
        <end position="151"/>
    </location>
</feature>
<dbReference type="STRING" id="573024.SAMN05216208_1798"/>
<dbReference type="InterPro" id="IPR003439">
    <property type="entry name" value="ABC_transporter-like_ATP-bd"/>
</dbReference>
<dbReference type="InterPro" id="IPR011527">
    <property type="entry name" value="ABC1_TM_dom"/>
</dbReference>
<dbReference type="InterPro" id="IPR036640">
    <property type="entry name" value="ABC1_TM_sf"/>
</dbReference>
<dbReference type="InterPro" id="IPR010128">
    <property type="entry name" value="ATPase_T1SS_PrtD-like"/>
</dbReference>
<dbReference type="SUPFAM" id="SSF90123">
    <property type="entry name" value="ABC transporter transmembrane region"/>
    <property type="match status" value="1"/>
</dbReference>
<evidence type="ECO:0000259" key="9">
    <source>
        <dbReference type="PROSITE" id="PS50929"/>
    </source>
</evidence>
<dbReference type="AlphaFoldDB" id="A0A1N7ELA0"/>
<dbReference type="GO" id="GO:0140359">
    <property type="term" value="F:ABC-type transporter activity"/>
    <property type="evidence" value="ECO:0007669"/>
    <property type="project" value="InterPro"/>
</dbReference>
<keyword evidence="2 7" id="KW-0812">Transmembrane</keyword>
<evidence type="ECO:0000256" key="4">
    <source>
        <dbReference type="ARBA" id="ARBA00022840"/>
    </source>
</evidence>
<evidence type="ECO:0000256" key="7">
    <source>
        <dbReference type="SAM" id="Phobius"/>
    </source>
</evidence>
<keyword evidence="6 7" id="KW-0472">Membrane</keyword>
<dbReference type="InterPro" id="IPR003593">
    <property type="entry name" value="AAA+_ATPase"/>
</dbReference>
<dbReference type="GO" id="GO:0005886">
    <property type="term" value="C:plasma membrane"/>
    <property type="evidence" value="ECO:0007669"/>
    <property type="project" value="UniProtKB-SubCell"/>
</dbReference>
<evidence type="ECO:0000259" key="8">
    <source>
        <dbReference type="PROSITE" id="PS50893"/>
    </source>
</evidence>
<feature type="domain" description="ABC transmembrane type-1" evidence="9">
    <location>
        <begin position="26"/>
        <end position="298"/>
    </location>
</feature>
<dbReference type="GO" id="GO:0005524">
    <property type="term" value="F:ATP binding"/>
    <property type="evidence" value="ECO:0007669"/>
    <property type="project" value="UniProtKB-KW"/>
</dbReference>
<dbReference type="NCBIfam" id="TIGR01842">
    <property type="entry name" value="type_I_sec_PrtD"/>
    <property type="match status" value="1"/>
</dbReference>
<keyword evidence="5 7" id="KW-1133">Transmembrane helix</keyword>
<comment type="subcellular location">
    <subcellularLocation>
        <location evidence="1">Cell membrane</location>
        <topology evidence="1">Multi-pass membrane protein</topology>
    </subcellularLocation>
</comment>
<dbReference type="EMBL" id="FTNV01000001">
    <property type="protein sequence ID" value="SIR88871.1"/>
    <property type="molecule type" value="Genomic_DNA"/>
</dbReference>
<dbReference type="InterPro" id="IPR027417">
    <property type="entry name" value="P-loop_NTPase"/>
</dbReference>
<dbReference type="GO" id="GO:0030256">
    <property type="term" value="C:type I protein secretion system complex"/>
    <property type="evidence" value="ECO:0007669"/>
    <property type="project" value="InterPro"/>
</dbReference>
<dbReference type="RefSeq" id="WP_076530418.1">
    <property type="nucleotide sequence ID" value="NZ_FOAC01000001.1"/>
</dbReference>
<reference evidence="10 11" key="1">
    <citation type="submission" date="2017-01" db="EMBL/GenBank/DDBJ databases">
        <authorList>
            <person name="Mah S.A."/>
            <person name="Swanson W.J."/>
            <person name="Moy G.W."/>
            <person name="Vacquier V.D."/>
        </authorList>
    </citation>
    <scope>NUCLEOTIDE SEQUENCE [LARGE SCALE GENOMIC DNA]</scope>
    <source>
        <strain evidence="10 11">DSM 29590</strain>
    </source>
</reference>
<dbReference type="SUPFAM" id="SSF52540">
    <property type="entry name" value="P-loop containing nucleoside triphosphate hydrolases"/>
    <property type="match status" value="1"/>
</dbReference>
<feature type="transmembrane region" description="Helical" evidence="7">
    <location>
        <begin position="157"/>
        <end position="177"/>
    </location>
</feature>
<dbReference type="PANTHER" id="PTHR24221">
    <property type="entry name" value="ATP-BINDING CASSETTE SUB-FAMILY B"/>
    <property type="match status" value="1"/>
</dbReference>
<evidence type="ECO:0000313" key="10">
    <source>
        <dbReference type="EMBL" id="SIR88871.1"/>
    </source>
</evidence>
<dbReference type="OrthoDB" id="9808328at2"/>
<evidence type="ECO:0000256" key="5">
    <source>
        <dbReference type="ARBA" id="ARBA00022989"/>
    </source>
</evidence>
<dbReference type="PANTHER" id="PTHR24221:SF654">
    <property type="entry name" value="ATP-BINDING CASSETTE SUB-FAMILY B MEMBER 6"/>
    <property type="match status" value="1"/>
</dbReference>
<feature type="transmembrane region" description="Helical" evidence="7">
    <location>
        <begin position="60"/>
        <end position="78"/>
    </location>
</feature>
<dbReference type="GO" id="GO:0016887">
    <property type="term" value="F:ATP hydrolysis activity"/>
    <property type="evidence" value="ECO:0007669"/>
    <property type="project" value="InterPro"/>
</dbReference>
<dbReference type="PROSITE" id="PS50893">
    <property type="entry name" value="ABC_TRANSPORTER_2"/>
    <property type="match status" value="1"/>
</dbReference>
<protein>
    <submittedName>
        <fullName evidence="10">ATP-binding cassette, subfamily C</fullName>
    </submittedName>
</protein>
<dbReference type="InterPro" id="IPR017871">
    <property type="entry name" value="ABC_transporter-like_CS"/>
</dbReference>
<feature type="transmembrane region" description="Helical" evidence="7">
    <location>
        <begin position="20"/>
        <end position="40"/>
    </location>
</feature>
<evidence type="ECO:0000256" key="6">
    <source>
        <dbReference type="ARBA" id="ARBA00023136"/>
    </source>
</evidence>
<keyword evidence="4 10" id="KW-0067">ATP-binding</keyword>
<dbReference type="GO" id="GO:0030253">
    <property type="term" value="P:protein secretion by the type I secretion system"/>
    <property type="evidence" value="ECO:0007669"/>
    <property type="project" value="InterPro"/>
</dbReference>
<name>A0A1N7ELA0_9RHOB</name>
<dbReference type="Pfam" id="PF00005">
    <property type="entry name" value="ABC_tran"/>
    <property type="match status" value="1"/>
</dbReference>
<dbReference type="GO" id="GO:0034040">
    <property type="term" value="F:ATPase-coupled lipid transmembrane transporter activity"/>
    <property type="evidence" value="ECO:0007669"/>
    <property type="project" value="TreeGrafter"/>
</dbReference>
<sequence length="573" mass="60119">MSALVQQSNPSDLRGARRDLRGLVSAAVLFGLFVNLLMLTGPLYMLQIYDRVLGSGSVETLVALTGIAAFLYLMMWALDAVRSRIMARVAAQFSSSVEPRVFQVMLARAEVGQGDPASDLRAIHAAMASPGAMALFDIPFAPLFIAGIWIFHPSLGLLALGGGAFLIAMAIANQVIVRPTSAAAAGANHQADAFAARIITAADTVRSGGMAEHALARWQDQRRTAMQSHLATTDAGGVFATGTKAFRLFLQSAMLGLAAYLVLRGQLTPGAMIAASILMGRALAPIELAVAHWPLIQRARVGWRTLDAALRHIAPERKRTPLPRPKAQLELRRIAVIPPGERCPALQDISFTLSPGQALGIIGSSGAGKSTLARALTGLWPVAAGDIRLGGAAVGQYGPAALARHVGYLPQRVHLFAGTIAENIARLDPAPDAKAVICAARRAGAHEMILALPQGYDTPLGCDGAPLSGGQMQRIGLARALYGDPVLVILDEPSSNLDNEGSDAVNLAIRSIKETGGAVIIVAHRPAAIAECDLLLMLEAGRQRSFGAKGDVLSEVVRNHTQIVAATGGRGQT</sequence>
<organism evidence="10 11">
    <name type="scientific">Roseovarius nanhaiticus</name>
    <dbReference type="NCBI Taxonomy" id="573024"/>
    <lineage>
        <taxon>Bacteria</taxon>
        <taxon>Pseudomonadati</taxon>
        <taxon>Pseudomonadota</taxon>
        <taxon>Alphaproteobacteria</taxon>
        <taxon>Rhodobacterales</taxon>
        <taxon>Roseobacteraceae</taxon>
        <taxon>Roseovarius</taxon>
    </lineage>
</organism>